<name>A0ACC2UGB6_9FUNG</name>
<comment type="caution">
    <text evidence="1">The sequence shown here is derived from an EMBL/GenBank/DDBJ whole genome shotgun (WGS) entry which is preliminary data.</text>
</comment>
<dbReference type="EMBL" id="QTSX02000738">
    <property type="protein sequence ID" value="KAJ9085957.1"/>
    <property type="molecule type" value="Genomic_DNA"/>
</dbReference>
<keyword evidence="2" id="KW-1185">Reference proteome</keyword>
<gene>
    <name evidence="1" type="ORF">DSO57_1009007</name>
</gene>
<proteinExistence type="predicted"/>
<dbReference type="Proteomes" id="UP001165960">
    <property type="component" value="Unassembled WGS sequence"/>
</dbReference>
<protein>
    <submittedName>
        <fullName evidence="1">Uncharacterized protein</fullName>
    </submittedName>
</protein>
<accession>A0ACC2UGB6</accession>
<evidence type="ECO:0000313" key="1">
    <source>
        <dbReference type="EMBL" id="KAJ9085957.1"/>
    </source>
</evidence>
<evidence type="ECO:0000313" key="2">
    <source>
        <dbReference type="Proteomes" id="UP001165960"/>
    </source>
</evidence>
<reference evidence="1" key="1">
    <citation type="submission" date="2022-04" db="EMBL/GenBank/DDBJ databases">
        <title>Genome of the entomopathogenic fungus Entomophthora muscae.</title>
        <authorList>
            <person name="Elya C."/>
            <person name="Lovett B.R."/>
            <person name="Lee E."/>
            <person name="Macias A.M."/>
            <person name="Hajek A.E."/>
            <person name="De Bivort B.L."/>
            <person name="Kasson M.T."/>
            <person name="De Fine Licht H.H."/>
            <person name="Stajich J.E."/>
        </authorList>
    </citation>
    <scope>NUCLEOTIDE SEQUENCE</scope>
    <source>
        <strain evidence="1">Berkeley</strain>
    </source>
</reference>
<sequence length="388" mass="42723">MGMALVMDISSSSIFKSHAFTMTDMSRKPTTPLARLSSLDKRELTINPPLPRFGHSPSHSKPPPRTLRAPIAPSSHDLSKERIARCRTRKMLLNPPNFLTIHNTAEIELKFVKTKPLVSGKRALIRQGEMCKITNRGAARRRFFLFSDVLVYGAILPETKARAYGKELDRQITVSVGNLFVDELPSQPCSLWITTEKEQFRVSCSSPEVRAAWFKDISLAIDAYRRRPTSSPKPLTLSSFFSLSLPASPVVWNLQRKNSAASVASSNSSSSSWVPDNDAPICMACNVTRFSLLVRRHHCRSCGIVICSRCSRGHSLFNVGNRICVNCHENHIPKPETSPTLASANGNLSDSCSDNTLNSIASTPPAYSIHKPLASSPLKPTIPASNVC</sequence>
<organism evidence="1 2">
    <name type="scientific">Entomophthora muscae</name>
    <dbReference type="NCBI Taxonomy" id="34485"/>
    <lineage>
        <taxon>Eukaryota</taxon>
        <taxon>Fungi</taxon>
        <taxon>Fungi incertae sedis</taxon>
        <taxon>Zoopagomycota</taxon>
        <taxon>Entomophthoromycotina</taxon>
        <taxon>Entomophthoromycetes</taxon>
        <taxon>Entomophthorales</taxon>
        <taxon>Entomophthoraceae</taxon>
        <taxon>Entomophthora</taxon>
    </lineage>
</organism>